<evidence type="ECO:0000313" key="4">
    <source>
        <dbReference type="Proteomes" id="UP000192478"/>
    </source>
</evidence>
<dbReference type="EMBL" id="CP020559">
    <property type="protein sequence ID" value="ARE89842.1"/>
    <property type="molecule type" value="Genomic_DNA"/>
</dbReference>
<sequence length="197" mass="23138">MFSIDLYQQRAEEIWGKINDLDGITMKYSLEQFYKEMQNKGERQRVMDILNSGRLSSSTVASIFSPGITNYFIINDVGYGQVCHKCGSSGYVLLILDDNYKCNLDNKVFTPCLESYFTLKVPLNSDWFIRMFPVPINPKTDYWYCPYCNEIHKFKYDRNIGLRFDQDIIKVKINKKIEIPDKDEREKMKQIFGIIGL</sequence>
<name>A0AAC9RR67_9CLOT</name>
<evidence type="ECO:0000313" key="2">
    <source>
        <dbReference type="EMBL" id="ARE89842.1"/>
    </source>
</evidence>
<keyword evidence="3" id="KW-1185">Reference proteome</keyword>
<reference evidence="1 3" key="1">
    <citation type="submission" date="2016-10" db="EMBL/GenBank/DDBJ databases">
        <title>Complete Genome Sequence of Acetogen Clostridium formicoaceticum ATCC 27076.</title>
        <authorList>
            <person name="Bao T."/>
            <person name="Cheng C."/>
            <person name="Zhao J."/>
            <person name="Yang S.-T."/>
            <person name="Wang J."/>
            <person name="Wang M."/>
        </authorList>
    </citation>
    <scope>NUCLEOTIDE SEQUENCE [LARGE SCALE GENOMIC DNA]</scope>
    <source>
        <strain evidence="1 3">ATCC 27076</strain>
    </source>
</reference>
<dbReference type="KEGG" id="cfm:BJL90_05410"/>
<gene>
    <name evidence="1" type="ORF">BJL90_05410</name>
    <name evidence="2" type="ORF">CLFO_43250</name>
</gene>
<accession>A0AAC9RR67</accession>
<dbReference type="RefSeq" id="WP_070965045.1">
    <property type="nucleotide sequence ID" value="NZ_CP017603.1"/>
</dbReference>
<dbReference type="AlphaFoldDB" id="A0AAC9RR67"/>
<dbReference type="Proteomes" id="UP000192478">
    <property type="component" value="Chromosome"/>
</dbReference>
<evidence type="ECO:0000313" key="1">
    <source>
        <dbReference type="EMBL" id="AOY75387.1"/>
    </source>
</evidence>
<protein>
    <submittedName>
        <fullName evidence="2">Uncharacterized protein</fullName>
    </submittedName>
</protein>
<dbReference type="Proteomes" id="UP000177894">
    <property type="component" value="Chromosome"/>
</dbReference>
<evidence type="ECO:0000313" key="3">
    <source>
        <dbReference type="Proteomes" id="UP000177894"/>
    </source>
</evidence>
<organism evidence="2 4">
    <name type="scientific">Clostridium formicaceticum</name>
    <dbReference type="NCBI Taxonomy" id="1497"/>
    <lineage>
        <taxon>Bacteria</taxon>
        <taxon>Bacillati</taxon>
        <taxon>Bacillota</taxon>
        <taxon>Clostridia</taxon>
        <taxon>Eubacteriales</taxon>
        <taxon>Clostridiaceae</taxon>
        <taxon>Clostridium</taxon>
    </lineage>
</organism>
<dbReference type="EMBL" id="CP017603">
    <property type="protein sequence ID" value="AOY75387.1"/>
    <property type="molecule type" value="Genomic_DNA"/>
</dbReference>
<reference evidence="2 4" key="2">
    <citation type="submission" date="2017-03" db="EMBL/GenBank/DDBJ databases">
        <title>Complete sequence of Clostridium formicaceticum DSM 92.</title>
        <authorList>
            <person name="Poehlein A."/>
            <person name="Karl M."/>
            <person name="Bengelsdorf F.R."/>
            <person name="Duerre P."/>
            <person name="Daniel R."/>
        </authorList>
    </citation>
    <scope>NUCLEOTIDE SEQUENCE [LARGE SCALE GENOMIC DNA]</scope>
    <source>
        <strain evidence="2 4">DSM 92</strain>
    </source>
</reference>
<proteinExistence type="predicted"/>